<dbReference type="Pfam" id="PF00145">
    <property type="entry name" value="DNA_methylase"/>
    <property type="match status" value="1"/>
</dbReference>
<dbReference type="SUPFAM" id="SSF53335">
    <property type="entry name" value="S-adenosyl-L-methionine-dependent methyltransferases"/>
    <property type="match status" value="1"/>
</dbReference>
<dbReference type="AlphaFoldDB" id="A0A7G9QPT5"/>
<dbReference type="NCBIfam" id="TIGR00675">
    <property type="entry name" value="dcm"/>
    <property type="match status" value="1"/>
</dbReference>
<dbReference type="GO" id="GO:0009307">
    <property type="term" value="P:DNA restriction-modification system"/>
    <property type="evidence" value="ECO:0007669"/>
    <property type="project" value="UniProtKB-KW"/>
</dbReference>
<dbReference type="PROSITE" id="PS00095">
    <property type="entry name" value="C5_MTASE_2"/>
    <property type="match status" value="1"/>
</dbReference>
<name>A0A7G9QPT5_9GAMM</name>
<dbReference type="REBASE" id="443282">
    <property type="entry name" value="M.Tbr16975ORF8945P"/>
</dbReference>
<evidence type="ECO:0000256" key="7">
    <source>
        <dbReference type="RuleBase" id="RU000416"/>
    </source>
</evidence>
<reference evidence="10 11" key="1">
    <citation type="submission" date="2020-08" db="EMBL/GenBank/DDBJ databases">
        <title>Genome sequence of Thermomonas brevis KACC 16975T.</title>
        <authorList>
            <person name="Hyun D.-W."/>
            <person name="Bae J.-W."/>
        </authorList>
    </citation>
    <scope>NUCLEOTIDE SEQUENCE [LARGE SCALE GENOMIC DNA]</scope>
    <source>
        <strain evidence="10 11">KACC 16975</strain>
    </source>
</reference>
<dbReference type="Gene3D" id="3.90.120.10">
    <property type="entry name" value="DNA Methylase, subunit A, domain 2"/>
    <property type="match status" value="1"/>
</dbReference>
<gene>
    <name evidence="10" type="ORF">H9L17_08945</name>
</gene>
<proteinExistence type="inferred from homology"/>
<evidence type="ECO:0000256" key="6">
    <source>
        <dbReference type="PROSITE-ProRule" id="PRU01016"/>
    </source>
</evidence>
<dbReference type="Proteomes" id="UP000515977">
    <property type="component" value="Chromosome"/>
</dbReference>
<dbReference type="KEGG" id="tbv:H9L17_08945"/>
<dbReference type="PROSITE" id="PS51679">
    <property type="entry name" value="SAM_MT_C5"/>
    <property type="match status" value="1"/>
</dbReference>
<evidence type="ECO:0000256" key="8">
    <source>
        <dbReference type="RuleBase" id="RU000417"/>
    </source>
</evidence>
<evidence type="ECO:0000256" key="4">
    <source>
        <dbReference type="ARBA" id="ARBA00022747"/>
    </source>
</evidence>
<dbReference type="PANTHER" id="PTHR10629">
    <property type="entry name" value="CYTOSINE-SPECIFIC METHYLTRANSFERASE"/>
    <property type="match status" value="1"/>
</dbReference>
<evidence type="ECO:0000313" key="11">
    <source>
        <dbReference type="Proteomes" id="UP000515977"/>
    </source>
</evidence>
<dbReference type="PROSITE" id="PS00094">
    <property type="entry name" value="C5_MTASE_1"/>
    <property type="match status" value="1"/>
</dbReference>
<dbReference type="InterPro" id="IPR029063">
    <property type="entry name" value="SAM-dependent_MTases_sf"/>
</dbReference>
<accession>A0A7G9QPT5</accession>
<dbReference type="PRINTS" id="PR00105">
    <property type="entry name" value="C5METTRFRASE"/>
</dbReference>
<dbReference type="InterPro" id="IPR001525">
    <property type="entry name" value="C5_MeTfrase"/>
</dbReference>
<dbReference type="GO" id="GO:0032259">
    <property type="term" value="P:methylation"/>
    <property type="evidence" value="ECO:0007669"/>
    <property type="project" value="UniProtKB-KW"/>
</dbReference>
<evidence type="ECO:0000256" key="2">
    <source>
        <dbReference type="ARBA" id="ARBA00022679"/>
    </source>
</evidence>
<dbReference type="PANTHER" id="PTHR10629:SF52">
    <property type="entry name" value="DNA (CYTOSINE-5)-METHYLTRANSFERASE 1"/>
    <property type="match status" value="1"/>
</dbReference>
<keyword evidence="11" id="KW-1185">Reference proteome</keyword>
<dbReference type="InterPro" id="IPR050390">
    <property type="entry name" value="C5-Methyltransferase"/>
</dbReference>
<keyword evidence="1 6" id="KW-0489">Methyltransferase</keyword>
<feature type="region of interest" description="Disordered" evidence="9">
    <location>
        <begin position="409"/>
        <end position="438"/>
    </location>
</feature>
<keyword evidence="2 6" id="KW-0808">Transferase</keyword>
<dbReference type="InterPro" id="IPR018117">
    <property type="entry name" value="C5_DNA_meth_AS"/>
</dbReference>
<dbReference type="GO" id="GO:0003886">
    <property type="term" value="F:DNA (cytosine-5-)-methyltransferase activity"/>
    <property type="evidence" value="ECO:0007669"/>
    <property type="project" value="UniProtKB-EC"/>
</dbReference>
<comment type="similarity">
    <text evidence="6 7">Belongs to the class I-like SAM-binding methyltransferase superfamily. C5-methyltransferase family.</text>
</comment>
<dbReference type="Gene3D" id="3.40.50.150">
    <property type="entry name" value="Vaccinia Virus protein VP39"/>
    <property type="match status" value="1"/>
</dbReference>
<feature type="active site" evidence="6">
    <location>
        <position position="83"/>
    </location>
</feature>
<evidence type="ECO:0000313" key="10">
    <source>
        <dbReference type="EMBL" id="QNN45360.1"/>
    </source>
</evidence>
<dbReference type="EC" id="2.1.1.37" evidence="8"/>
<evidence type="ECO:0000256" key="9">
    <source>
        <dbReference type="SAM" id="MobiDB-lite"/>
    </source>
</evidence>
<comment type="catalytic activity">
    <reaction evidence="5 8">
        <text>a 2'-deoxycytidine in DNA + S-adenosyl-L-methionine = a 5-methyl-2'-deoxycytidine in DNA + S-adenosyl-L-homocysteine + H(+)</text>
        <dbReference type="Rhea" id="RHEA:13681"/>
        <dbReference type="Rhea" id="RHEA-COMP:11369"/>
        <dbReference type="Rhea" id="RHEA-COMP:11370"/>
        <dbReference type="ChEBI" id="CHEBI:15378"/>
        <dbReference type="ChEBI" id="CHEBI:57856"/>
        <dbReference type="ChEBI" id="CHEBI:59789"/>
        <dbReference type="ChEBI" id="CHEBI:85452"/>
        <dbReference type="ChEBI" id="CHEBI:85454"/>
        <dbReference type="EC" id="2.1.1.37"/>
    </reaction>
</comment>
<dbReference type="RefSeq" id="WP_187569126.1">
    <property type="nucleotide sequence ID" value="NZ_CP060711.1"/>
</dbReference>
<dbReference type="InterPro" id="IPR031303">
    <property type="entry name" value="C5_meth_CS"/>
</dbReference>
<evidence type="ECO:0000256" key="5">
    <source>
        <dbReference type="ARBA" id="ARBA00047422"/>
    </source>
</evidence>
<keyword evidence="3 6" id="KW-0949">S-adenosyl-L-methionine</keyword>
<evidence type="ECO:0000256" key="1">
    <source>
        <dbReference type="ARBA" id="ARBA00022603"/>
    </source>
</evidence>
<evidence type="ECO:0000256" key="3">
    <source>
        <dbReference type="ARBA" id="ARBA00022691"/>
    </source>
</evidence>
<organism evidence="10 11">
    <name type="scientific">Thermomonas brevis</name>
    <dbReference type="NCBI Taxonomy" id="215691"/>
    <lineage>
        <taxon>Bacteria</taxon>
        <taxon>Pseudomonadati</taxon>
        <taxon>Pseudomonadota</taxon>
        <taxon>Gammaproteobacteria</taxon>
        <taxon>Lysobacterales</taxon>
        <taxon>Lysobacteraceae</taxon>
        <taxon>Thermomonas</taxon>
    </lineage>
</organism>
<protein>
    <recommendedName>
        <fullName evidence="8">Cytosine-specific methyltransferase</fullName>
        <ecNumber evidence="8">2.1.1.37</ecNumber>
    </recommendedName>
</protein>
<dbReference type="EMBL" id="CP060711">
    <property type="protein sequence ID" value="QNN45360.1"/>
    <property type="molecule type" value="Genomic_DNA"/>
</dbReference>
<sequence length="438" mass="48495">MTRPIGIDLFAGVGGLSLGFEQAGFDVVAAVEIDPVHAAAHAYNFPNCAVIPRSVTDLTGAEIRRAAGIGLRSVDVVFGGAPCQGFSLIGQRAMDDPRNSLVRDFVRIVSELEADYFVFENVKGLTIGKHRRFLDEIILEFGRIGYDVLEDWKVLNACNFGVPQDRQRLFLLGAKRGMKLPEYPAHITSKPGSNGKLPTAPTCAEALEDLPDAERFEQLILTDEIKAKKRAAKSDYSKLMRCETPEGWAFGYKRKWDEDILTSSMRSGHTEVSRERFARTKPGEVEPVSRFFKLPPHGVSNTLRAGTDSARGAFTSPRPIHYKWNRCVTVREMARLHGFPDWFRFHETKWHGARQIGNSVPPPLARAVASQIMSAIGSEPTAPSEEIALGDASLLRMNLAQASAHWGIANPISQRDRKSDSKKSKRPIPQAERSASLF</sequence>
<keyword evidence="4" id="KW-0680">Restriction system</keyword>